<organism evidence="8 9">
    <name type="scientific">Micromonospora pattaloongensis</name>
    <dbReference type="NCBI Taxonomy" id="405436"/>
    <lineage>
        <taxon>Bacteria</taxon>
        <taxon>Bacillati</taxon>
        <taxon>Actinomycetota</taxon>
        <taxon>Actinomycetes</taxon>
        <taxon>Micromonosporales</taxon>
        <taxon>Micromonosporaceae</taxon>
        <taxon>Micromonospora</taxon>
    </lineage>
</organism>
<name>A0A1H3GD75_9ACTN</name>
<feature type="transmembrane region" description="Helical" evidence="6">
    <location>
        <begin position="54"/>
        <end position="77"/>
    </location>
</feature>
<gene>
    <name evidence="8" type="ORF">SAMN05444365_101347</name>
</gene>
<sequence>MSSGSRHRLLHALRDRFGHLVHEVGKFGAVGGVSFIVDIALFNVFRLALGMEVLAAKTLSTTVAATIAFVGNRFWTWRQRERSGLAREYGLYFFFNAVGLGIGLACVAVSHYGLGGIWPGAFRTALADNISANVVGVALGTLFRFWAYRRFVFVGAPTRAASSSITKSH</sequence>
<evidence type="ECO:0000256" key="3">
    <source>
        <dbReference type="ARBA" id="ARBA00022692"/>
    </source>
</evidence>
<feature type="transmembrane region" description="Helical" evidence="6">
    <location>
        <begin position="89"/>
        <end position="110"/>
    </location>
</feature>
<evidence type="ECO:0000256" key="6">
    <source>
        <dbReference type="SAM" id="Phobius"/>
    </source>
</evidence>
<protein>
    <submittedName>
        <fullName evidence="8">Flippase GtrA (Transmembrane translocase of bactoprenol-linked glucose)</fullName>
    </submittedName>
</protein>
<dbReference type="InterPro" id="IPR007267">
    <property type="entry name" value="GtrA_DPMS_TM"/>
</dbReference>
<evidence type="ECO:0000256" key="1">
    <source>
        <dbReference type="ARBA" id="ARBA00004141"/>
    </source>
</evidence>
<dbReference type="GO" id="GO:0005886">
    <property type="term" value="C:plasma membrane"/>
    <property type="evidence" value="ECO:0007669"/>
    <property type="project" value="TreeGrafter"/>
</dbReference>
<keyword evidence="5 6" id="KW-0472">Membrane</keyword>
<accession>A0A1H3GD75</accession>
<evidence type="ECO:0000259" key="7">
    <source>
        <dbReference type="Pfam" id="PF04138"/>
    </source>
</evidence>
<keyword evidence="4 6" id="KW-1133">Transmembrane helix</keyword>
<dbReference type="PANTHER" id="PTHR38459:SF1">
    <property type="entry name" value="PROPHAGE BACTOPRENOL-LINKED GLUCOSE TRANSLOCASE HOMOLOG"/>
    <property type="match status" value="1"/>
</dbReference>
<evidence type="ECO:0000256" key="2">
    <source>
        <dbReference type="ARBA" id="ARBA00009399"/>
    </source>
</evidence>
<dbReference type="AlphaFoldDB" id="A0A1H3GD75"/>
<keyword evidence="9" id="KW-1185">Reference proteome</keyword>
<dbReference type="EMBL" id="FNPH01000001">
    <property type="protein sequence ID" value="SDY00444.1"/>
    <property type="molecule type" value="Genomic_DNA"/>
</dbReference>
<evidence type="ECO:0000313" key="8">
    <source>
        <dbReference type="EMBL" id="SDY00444.1"/>
    </source>
</evidence>
<feature type="transmembrane region" description="Helical" evidence="6">
    <location>
        <begin position="130"/>
        <end position="147"/>
    </location>
</feature>
<evidence type="ECO:0000256" key="5">
    <source>
        <dbReference type="ARBA" id="ARBA00023136"/>
    </source>
</evidence>
<dbReference type="PANTHER" id="PTHR38459">
    <property type="entry name" value="PROPHAGE BACTOPRENOL-LINKED GLUCOSE TRANSLOCASE HOMOLOG"/>
    <property type="match status" value="1"/>
</dbReference>
<comment type="similarity">
    <text evidence="2">Belongs to the GtrA family.</text>
</comment>
<dbReference type="STRING" id="405436.SAMN05444365_101347"/>
<dbReference type="Proteomes" id="UP000242415">
    <property type="component" value="Unassembled WGS sequence"/>
</dbReference>
<reference evidence="9" key="1">
    <citation type="submission" date="2016-10" db="EMBL/GenBank/DDBJ databases">
        <authorList>
            <person name="Varghese N."/>
            <person name="Submissions S."/>
        </authorList>
    </citation>
    <scope>NUCLEOTIDE SEQUENCE [LARGE SCALE GENOMIC DNA]</scope>
    <source>
        <strain evidence="9">DSM 45245</strain>
    </source>
</reference>
<feature type="domain" description="GtrA/DPMS transmembrane" evidence="7">
    <location>
        <begin position="26"/>
        <end position="153"/>
    </location>
</feature>
<dbReference type="Pfam" id="PF04138">
    <property type="entry name" value="GtrA_DPMS_TM"/>
    <property type="match status" value="1"/>
</dbReference>
<evidence type="ECO:0000313" key="9">
    <source>
        <dbReference type="Proteomes" id="UP000242415"/>
    </source>
</evidence>
<feature type="transmembrane region" description="Helical" evidence="6">
    <location>
        <begin position="20"/>
        <end position="42"/>
    </location>
</feature>
<dbReference type="InterPro" id="IPR051401">
    <property type="entry name" value="GtrA_CellWall_Glycosyl"/>
</dbReference>
<dbReference type="GO" id="GO:0000271">
    <property type="term" value="P:polysaccharide biosynthetic process"/>
    <property type="evidence" value="ECO:0007669"/>
    <property type="project" value="InterPro"/>
</dbReference>
<evidence type="ECO:0000256" key="4">
    <source>
        <dbReference type="ARBA" id="ARBA00022989"/>
    </source>
</evidence>
<comment type="subcellular location">
    <subcellularLocation>
        <location evidence="1">Membrane</location>
        <topology evidence="1">Multi-pass membrane protein</topology>
    </subcellularLocation>
</comment>
<keyword evidence="3 6" id="KW-0812">Transmembrane</keyword>
<proteinExistence type="inferred from homology"/>